<dbReference type="GO" id="GO:0051707">
    <property type="term" value="P:response to other organism"/>
    <property type="evidence" value="ECO:0007669"/>
    <property type="project" value="UniProtKB-ARBA"/>
</dbReference>
<dbReference type="SMR" id="H8Y197"/>
<feature type="domain" description="Bulb-type lectin" evidence="5">
    <location>
        <begin position="27"/>
        <end position="132"/>
    </location>
</feature>
<dbReference type="SUPFAM" id="SSF51110">
    <property type="entry name" value="alpha-D-mannose-specific plant lectins"/>
    <property type="match status" value="2"/>
</dbReference>
<dbReference type="AlphaFoldDB" id="H8Y197"/>
<evidence type="ECO:0000256" key="2">
    <source>
        <dbReference type="ARBA" id="ARBA00022737"/>
    </source>
</evidence>
<keyword evidence="3" id="KW-0465">Mannose-binding</keyword>
<keyword evidence="3" id="KW-0430">Lectin</keyword>
<dbReference type="PROSITE" id="PS50927">
    <property type="entry name" value="BULB_LECTIN"/>
    <property type="match status" value="2"/>
</dbReference>
<organism evidence="6">
    <name type="scientific">Pinellia ternata</name>
    <name type="common">Crow-dipper</name>
    <name type="synonym">Arum ternatum</name>
    <dbReference type="NCBI Taxonomy" id="199225"/>
    <lineage>
        <taxon>Eukaryota</taxon>
        <taxon>Viridiplantae</taxon>
        <taxon>Streptophyta</taxon>
        <taxon>Embryophyta</taxon>
        <taxon>Tracheophyta</taxon>
        <taxon>Spermatophyta</taxon>
        <taxon>Magnoliopsida</taxon>
        <taxon>Liliopsida</taxon>
        <taxon>Araceae</taxon>
        <taxon>Aroideae</taxon>
        <taxon>Arisaemateae</taxon>
        <taxon>Pinellia</taxon>
    </lineage>
</organism>
<keyword evidence="2" id="KW-0677">Repeat</keyword>
<keyword evidence="1" id="KW-0348">Hemagglutinin</keyword>
<dbReference type="InterPro" id="IPR036426">
    <property type="entry name" value="Bulb-type_lectin_dom_sf"/>
</dbReference>
<name>H8Y197_PINTE</name>
<dbReference type="SMART" id="SM00108">
    <property type="entry name" value="B_lectin"/>
    <property type="match status" value="2"/>
</dbReference>
<feature type="signal peptide" evidence="4">
    <location>
        <begin position="1"/>
        <end position="23"/>
    </location>
</feature>
<dbReference type="EMBL" id="JF293072">
    <property type="protein sequence ID" value="AEZ35184.1"/>
    <property type="molecule type" value="Genomic_DNA"/>
</dbReference>
<feature type="chain" id="PRO_5003617515" evidence="4">
    <location>
        <begin position="24"/>
        <end position="257"/>
    </location>
</feature>
<dbReference type="CDD" id="cd00028">
    <property type="entry name" value="B_lectin"/>
    <property type="match status" value="2"/>
</dbReference>
<proteinExistence type="predicted"/>
<protein>
    <submittedName>
        <fullName evidence="6">Agglutinin</fullName>
    </submittedName>
</protein>
<dbReference type="Gene3D" id="2.90.10.10">
    <property type="entry name" value="Bulb-type lectin domain"/>
    <property type="match status" value="2"/>
</dbReference>
<feature type="domain" description="Bulb-type lectin" evidence="5">
    <location>
        <begin position="147"/>
        <end position="254"/>
    </location>
</feature>
<dbReference type="InterPro" id="IPR001480">
    <property type="entry name" value="Bulb-type_lectin_dom"/>
</dbReference>
<dbReference type="GO" id="GO:0005537">
    <property type="term" value="F:D-mannose binding"/>
    <property type="evidence" value="ECO:0007669"/>
    <property type="project" value="UniProtKB-KW"/>
</dbReference>
<evidence type="ECO:0000256" key="4">
    <source>
        <dbReference type="SAM" id="SignalP"/>
    </source>
</evidence>
<evidence type="ECO:0000256" key="1">
    <source>
        <dbReference type="ARBA" id="ARBA00022546"/>
    </source>
</evidence>
<evidence type="ECO:0000256" key="3">
    <source>
        <dbReference type="ARBA" id="ARBA00023035"/>
    </source>
</evidence>
<evidence type="ECO:0000313" key="6">
    <source>
        <dbReference type="EMBL" id="AEZ35184.1"/>
    </source>
</evidence>
<accession>H8Y197</accession>
<evidence type="ECO:0000259" key="5">
    <source>
        <dbReference type="PROSITE" id="PS50927"/>
    </source>
</evidence>
<keyword evidence="4" id="KW-0732">Signal</keyword>
<reference evidence="6" key="1">
    <citation type="submission" date="2011-02" db="EMBL/GenBank/DDBJ databases">
        <title>DNA sequence of Pinellia ternata agglutinin.</title>
        <authorList>
            <person name="Xu T."/>
            <person name="Wang B."/>
            <person name="Wang L."/>
            <person name="Zhang Y."/>
            <person name="Lv Z."/>
        </authorList>
    </citation>
    <scope>NUCLEOTIDE SEQUENCE</scope>
</reference>
<sequence>MASKLLLLFLPAILGLVIPRAAAAVGTNHLLSGEILDTNGHLRNGDFDLVMQEDCNAVLYNGNWQSNTANKGRDCKLTLTNRGELIIKNGDGSIVFRSGSQSERGDYALVVHPEGKLVIYGPSVFKINPWVPGLNSLRQLGNIPVTDNMLFSGQVLHEDGRLTARNHKLVMQGDCNLVLYGGKFGWQSNTHGNGDHCFLRLSHKGELIIKDDNFKTIWSSQSSSKQGDYVFILQENGFGVIYGPAIFETNSKRSIAA</sequence>